<keyword evidence="4" id="KW-1185">Reference proteome</keyword>
<dbReference type="InterPro" id="IPR043519">
    <property type="entry name" value="NT_sf"/>
</dbReference>
<dbReference type="GO" id="GO:0017148">
    <property type="term" value="P:negative regulation of translation"/>
    <property type="evidence" value="ECO:0007669"/>
    <property type="project" value="UniProtKB-UniRule"/>
</dbReference>
<accession>D4YL89</accession>
<comment type="caution">
    <text evidence="3">The sequence shown here is derived from an EMBL/GenBank/DDBJ whole genome shotgun (WGS) entry which is preliminary data.</text>
</comment>
<evidence type="ECO:0000313" key="4">
    <source>
        <dbReference type="Proteomes" id="UP000005714"/>
    </source>
</evidence>
<dbReference type="AlphaFoldDB" id="D4YL89"/>
<protein>
    <recommendedName>
        <fullName evidence="2">Ribosomal silencing factor RsfS</fullName>
    </recommendedName>
</protein>
<dbReference type="eggNOG" id="COG0799">
    <property type="taxonomic scope" value="Bacteria"/>
</dbReference>
<dbReference type="RefSeq" id="WP_005882797.1">
    <property type="nucleotide sequence ID" value="NZ_ADNU01000019.1"/>
</dbReference>
<dbReference type="GO" id="GO:0043023">
    <property type="term" value="F:ribosomal large subunit binding"/>
    <property type="evidence" value="ECO:0007669"/>
    <property type="project" value="TreeGrafter"/>
</dbReference>
<dbReference type="InterPro" id="IPR004394">
    <property type="entry name" value="Iojap/RsfS/C7orf30"/>
</dbReference>
<organism evidence="3 4">
    <name type="scientific">Brevibacterium mcbrellneri ATCC 49030</name>
    <dbReference type="NCBI Taxonomy" id="585530"/>
    <lineage>
        <taxon>Bacteria</taxon>
        <taxon>Bacillati</taxon>
        <taxon>Actinomycetota</taxon>
        <taxon>Actinomycetes</taxon>
        <taxon>Micrococcales</taxon>
        <taxon>Brevibacteriaceae</taxon>
        <taxon>Brevibacterium</taxon>
    </lineage>
</organism>
<dbReference type="FunFam" id="3.30.460.10:FF:000008">
    <property type="entry name" value="Ribosomal silencing factor RsfS"/>
    <property type="match status" value="1"/>
</dbReference>
<dbReference type="PANTHER" id="PTHR21043">
    <property type="entry name" value="IOJAP SUPERFAMILY ORTHOLOG"/>
    <property type="match status" value="1"/>
</dbReference>
<dbReference type="Proteomes" id="UP000005714">
    <property type="component" value="Unassembled WGS sequence"/>
</dbReference>
<name>D4YL89_9MICO</name>
<evidence type="ECO:0000256" key="1">
    <source>
        <dbReference type="ARBA" id="ARBA00010574"/>
    </source>
</evidence>
<dbReference type="GO" id="GO:0090071">
    <property type="term" value="P:negative regulation of ribosome biogenesis"/>
    <property type="evidence" value="ECO:0007669"/>
    <property type="project" value="UniProtKB-UniRule"/>
</dbReference>
<dbReference type="Gene3D" id="3.30.460.10">
    <property type="entry name" value="Beta Polymerase, domain 2"/>
    <property type="match status" value="1"/>
</dbReference>
<keyword evidence="2" id="KW-0678">Repressor</keyword>
<sequence>MPATDETIAYARSAAKGALQKFATDVVIVDVSEQLVITDAFVIASASNARQVDAIVDGVEETLLKEHNLKPKSREGRGEGTWVLLDYSDIVVHVFNRDDREFYGLDRLWKDSPVISVPEIDKQETENNNTDSAHHE</sequence>
<evidence type="ECO:0000256" key="2">
    <source>
        <dbReference type="HAMAP-Rule" id="MF_01477"/>
    </source>
</evidence>
<dbReference type="SUPFAM" id="SSF81301">
    <property type="entry name" value="Nucleotidyltransferase"/>
    <property type="match status" value="1"/>
</dbReference>
<reference evidence="3 4" key="1">
    <citation type="submission" date="2010-04" db="EMBL/GenBank/DDBJ databases">
        <authorList>
            <person name="Qin X."/>
            <person name="Bachman B."/>
            <person name="Battles P."/>
            <person name="Bell A."/>
            <person name="Bess C."/>
            <person name="Bickham C."/>
            <person name="Chaboub L."/>
            <person name="Chen D."/>
            <person name="Coyle M."/>
            <person name="Deiros D.R."/>
            <person name="Dinh H."/>
            <person name="Forbes L."/>
            <person name="Fowler G."/>
            <person name="Francisco L."/>
            <person name="Fu Q."/>
            <person name="Gubbala S."/>
            <person name="Hale W."/>
            <person name="Han Y."/>
            <person name="Hemphill L."/>
            <person name="Highlander S.K."/>
            <person name="Hirani K."/>
            <person name="Hogues M."/>
            <person name="Jackson L."/>
            <person name="Jakkamsetti A."/>
            <person name="Javaid M."/>
            <person name="Jiang H."/>
            <person name="Korchina V."/>
            <person name="Kovar C."/>
            <person name="Lara F."/>
            <person name="Lee S."/>
            <person name="Mata R."/>
            <person name="Mathew T."/>
            <person name="Moen C."/>
            <person name="Morales K."/>
            <person name="Munidasa M."/>
            <person name="Nazareth L."/>
            <person name="Ngo R."/>
            <person name="Nguyen L."/>
            <person name="Okwuonu G."/>
            <person name="Ongeri F."/>
            <person name="Patil S."/>
            <person name="Petrosino J."/>
            <person name="Pham C."/>
            <person name="Pham P."/>
            <person name="Pu L.-L."/>
            <person name="Puazo M."/>
            <person name="Raj R."/>
            <person name="Reid J."/>
            <person name="Rouhana J."/>
            <person name="Saada N."/>
            <person name="Shang Y."/>
            <person name="Simmons D."/>
            <person name="Thornton R."/>
            <person name="Warren J."/>
            <person name="Weissenberger G."/>
            <person name="Zhang J."/>
            <person name="Zhang L."/>
            <person name="Zhou C."/>
            <person name="Zhu D."/>
            <person name="Muzny D."/>
            <person name="Worley K."/>
            <person name="Gibbs R."/>
        </authorList>
    </citation>
    <scope>NUCLEOTIDE SEQUENCE [LARGE SCALE GENOMIC DNA]</scope>
    <source>
        <strain evidence="3 4">ATCC 49030</strain>
    </source>
</reference>
<dbReference type="Pfam" id="PF02410">
    <property type="entry name" value="RsfS"/>
    <property type="match status" value="1"/>
</dbReference>
<gene>
    <name evidence="2" type="primary">rsfS</name>
    <name evidence="3" type="ORF">HMPREF0183_0699</name>
</gene>
<keyword evidence="2" id="KW-0963">Cytoplasm</keyword>
<proteinExistence type="inferred from homology"/>
<comment type="subcellular location">
    <subcellularLocation>
        <location evidence="2">Cytoplasm</location>
    </subcellularLocation>
</comment>
<dbReference type="GO" id="GO:0042256">
    <property type="term" value="P:cytosolic ribosome assembly"/>
    <property type="evidence" value="ECO:0007669"/>
    <property type="project" value="UniProtKB-UniRule"/>
</dbReference>
<comment type="similarity">
    <text evidence="1 2">Belongs to the Iojap/RsfS family.</text>
</comment>
<dbReference type="STRING" id="585530.HMPREF0183_0699"/>
<dbReference type="HAMAP" id="MF_01477">
    <property type="entry name" value="Iojap_RsfS"/>
    <property type="match status" value="1"/>
</dbReference>
<dbReference type="OrthoDB" id="9793681at2"/>
<comment type="subunit">
    <text evidence="2">Interacts with ribosomal protein uL14 (rplN).</text>
</comment>
<dbReference type="EMBL" id="ADNU01000019">
    <property type="protein sequence ID" value="EFG48011.1"/>
    <property type="molecule type" value="Genomic_DNA"/>
</dbReference>
<comment type="function">
    <text evidence="2">Functions as a ribosomal silencing factor. Interacts with ribosomal protein uL14 (rplN), blocking formation of intersubunit bridge B8. Prevents association of the 30S and 50S ribosomal subunits and the formation of functional ribosomes, thus repressing translation.</text>
</comment>
<evidence type="ECO:0000313" key="3">
    <source>
        <dbReference type="EMBL" id="EFG48011.1"/>
    </source>
</evidence>
<dbReference type="NCBIfam" id="TIGR00090">
    <property type="entry name" value="rsfS_iojap_ybeB"/>
    <property type="match status" value="1"/>
</dbReference>
<dbReference type="GO" id="GO:0005737">
    <property type="term" value="C:cytoplasm"/>
    <property type="evidence" value="ECO:0007669"/>
    <property type="project" value="UniProtKB-SubCell"/>
</dbReference>
<dbReference type="PANTHER" id="PTHR21043:SF0">
    <property type="entry name" value="MITOCHONDRIAL ASSEMBLY OF RIBOSOMAL LARGE SUBUNIT PROTEIN 1"/>
    <property type="match status" value="1"/>
</dbReference>
<keyword evidence="2" id="KW-0810">Translation regulation</keyword>